<comment type="caution">
    <text evidence="2">The sequence shown here is derived from an EMBL/GenBank/DDBJ whole genome shotgun (WGS) entry which is preliminary data.</text>
</comment>
<organism evidence="2 3">
    <name type="scientific">Mangrovimonas yunxiaonensis</name>
    <dbReference type="NCBI Taxonomy" id="1197477"/>
    <lineage>
        <taxon>Bacteria</taxon>
        <taxon>Pseudomonadati</taxon>
        <taxon>Bacteroidota</taxon>
        <taxon>Flavobacteriia</taxon>
        <taxon>Flavobacteriales</taxon>
        <taxon>Flavobacteriaceae</taxon>
        <taxon>Mangrovimonas</taxon>
    </lineage>
</organism>
<evidence type="ECO:0000313" key="2">
    <source>
        <dbReference type="EMBL" id="KFB00982.1"/>
    </source>
</evidence>
<feature type="chain" id="PRO_5001782591" description="Lipocalin-like domain-containing protein" evidence="1">
    <location>
        <begin position="26"/>
        <end position="139"/>
    </location>
</feature>
<dbReference type="Proteomes" id="UP000028521">
    <property type="component" value="Unassembled WGS sequence"/>
</dbReference>
<gene>
    <name evidence="2" type="ORF">IA57_11135</name>
</gene>
<accession>A0A084TJU6</accession>
<dbReference type="AlphaFoldDB" id="A0A084TJU6"/>
<feature type="signal peptide" evidence="1">
    <location>
        <begin position="1"/>
        <end position="25"/>
    </location>
</feature>
<reference evidence="3" key="2">
    <citation type="submission" date="2014-07" db="EMBL/GenBank/DDBJ databases">
        <title>Genome sequence of Mangrovimonas yunxiaonensis.</title>
        <authorList>
            <person name="Li Y."/>
            <person name="Zheng T."/>
        </authorList>
    </citation>
    <scope>NUCLEOTIDE SEQUENCE [LARGE SCALE GENOMIC DNA]</scope>
    <source>
        <strain evidence="3">LY01</strain>
    </source>
</reference>
<sequence>MKNSNYSRLVSIFITLLTLVTSCSSDDDNTSNDPNNSSTFLDKWWYDSDDFAADIYFHSNGEYEQKKVVQGTSYIANGDWVYENESSGIIRIDNLVGNGQTQSTIWLKVSNIQVNTITIQQSSDGTDYSEAMDYQDTDN</sequence>
<name>A0A084TJU6_9FLAO</name>
<proteinExistence type="predicted"/>
<protein>
    <recommendedName>
        <fullName evidence="4">Lipocalin-like domain-containing protein</fullName>
    </recommendedName>
</protein>
<evidence type="ECO:0008006" key="4">
    <source>
        <dbReference type="Google" id="ProtNLM"/>
    </source>
</evidence>
<dbReference type="OrthoDB" id="1381710at2"/>
<dbReference type="EMBL" id="JPFK01000007">
    <property type="protein sequence ID" value="KFB00982.1"/>
    <property type="molecule type" value="Genomic_DNA"/>
</dbReference>
<dbReference type="STRING" id="1197477.IA57_11135"/>
<dbReference type="PROSITE" id="PS51257">
    <property type="entry name" value="PROKAR_LIPOPROTEIN"/>
    <property type="match status" value="1"/>
</dbReference>
<keyword evidence="3" id="KW-1185">Reference proteome</keyword>
<keyword evidence="1" id="KW-0732">Signal</keyword>
<dbReference type="RefSeq" id="WP_036123076.1">
    <property type="nucleotide sequence ID" value="NZ_BMET01000004.1"/>
</dbReference>
<evidence type="ECO:0000256" key="1">
    <source>
        <dbReference type="SAM" id="SignalP"/>
    </source>
</evidence>
<dbReference type="eggNOG" id="ENOG5034ABV">
    <property type="taxonomic scope" value="Bacteria"/>
</dbReference>
<evidence type="ECO:0000313" key="3">
    <source>
        <dbReference type="Proteomes" id="UP000028521"/>
    </source>
</evidence>
<reference evidence="2 3" key="1">
    <citation type="journal article" date="2014" name="Genome Announc.">
        <title>Draft Genome Sequence of the Algicidal Bacterium Mangrovimonas yunxiaonensis Strain LY01.</title>
        <authorList>
            <person name="Li Y."/>
            <person name="Zhu H."/>
            <person name="Li C."/>
            <person name="Zhang H."/>
            <person name="Chen Z."/>
            <person name="Zheng W."/>
            <person name="Xu H."/>
            <person name="Zheng T."/>
        </authorList>
    </citation>
    <scope>NUCLEOTIDE SEQUENCE [LARGE SCALE GENOMIC DNA]</scope>
    <source>
        <strain evidence="2 3">LY01</strain>
    </source>
</reference>